<dbReference type="SMART" id="SM00013">
    <property type="entry name" value="LRRNT"/>
    <property type="match status" value="1"/>
</dbReference>
<evidence type="ECO:0000256" key="6">
    <source>
        <dbReference type="SAM" id="SignalP"/>
    </source>
</evidence>
<keyword evidence="3" id="KW-0677">Repeat</keyword>
<comment type="caution">
    <text evidence="8">The sequence shown here is derived from an EMBL/GenBank/DDBJ whole genome shotgun (WGS) entry which is preliminary data.</text>
</comment>
<dbReference type="InterPro" id="IPR013783">
    <property type="entry name" value="Ig-like_fold"/>
</dbReference>
<sequence length="451" mass="49088">MYLIIFVQVIHCCFLVAHSCPALCTCVNQGGSNGTGLRSVLCSEPRMSAIPLTAPADTIKLRLEKTSISRVPRAAFFYLSELQFLWLTYNSITAIHPSSFLNLKALRELRLDGNLLSTFPWEGLRDTPKLCTLGLHNNRLSSLPAHAALFLPSVTYLDLSSNRLTTLPSELLDLWHPPPGQLAAPAQRRVLGLHDNVWQCECQISMLLALSKSHGSPVVLMDQLLTCSHNQGFSVQLGDSLVKADMTQCQRPSVQPLATQVTSTLGSNVMLRCDATGYPTPVLSWTKAASIYNTECCQQPDNKDPETQPINLDSFIQESPRVGIRWSIISLNGLSYKDAGEYRCQARNMAGTAEAPIILRVLGARLQMYKDTTTSHREGSEREPVECLGAGLVCRGQGGGDAEPGKRGGTTVNSHGGFPASTSHGGRGAGTGQCSWHRHPQKGLSSKLLLW</sequence>
<feature type="region of interest" description="Disordered" evidence="5">
    <location>
        <begin position="398"/>
        <end position="445"/>
    </location>
</feature>
<feature type="signal peptide" evidence="6">
    <location>
        <begin position="1"/>
        <end position="19"/>
    </location>
</feature>
<proteinExistence type="predicted"/>
<dbReference type="InterPro" id="IPR001611">
    <property type="entry name" value="Leu-rich_rpt"/>
</dbReference>
<dbReference type="AlphaFoldDB" id="A0ABD0WBH0"/>
<dbReference type="Gene3D" id="3.80.10.10">
    <property type="entry name" value="Ribonuclease Inhibitor"/>
    <property type="match status" value="1"/>
</dbReference>
<reference evidence="8 9" key="1">
    <citation type="submission" date="2024-06" db="EMBL/GenBank/DDBJ databases">
        <authorList>
            <person name="Pan Q."/>
            <person name="Wen M."/>
            <person name="Jouanno E."/>
            <person name="Zahm M."/>
            <person name="Klopp C."/>
            <person name="Cabau C."/>
            <person name="Louis A."/>
            <person name="Berthelot C."/>
            <person name="Parey E."/>
            <person name="Roest Crollius H."/>
            <person name="Montfort J."/>
            <person name="Robinson-Rechavi M."/>
            <person name="Bouchez O."/>
            <person name="Lampietro C."/>
            <person name="Lopez Roques C."/>
            <person name="Donnadieu C."/>
            <person name="Postlethwait J."/>
            <person name="Bobe J."/>
            <person name="Verreycken H."/>
            <person name="Guiguen Y."/>
        </authorList>
    </citation>
    <scope>NUCLEOTIDE SEQUENCE [LARGE SCALE GENOMIC DNA]</scope>
    <source>
        <strain evidence="8">Up_M1</strain>
        <tissue evidence="8">Testis</tissue>
    </source>
</reference>
<dbReference type="PROSITE" id="PS50835">
    <property type="entry name" value="IG_LIKE"/>
    <property type="match status" value="1"/>
</dbReference>
<evidence type="ECO:0000313" key="9">
    <source>
        <dbReference type="Proteomes" id="UP001557470"/>
    </source>
</evidence>
<keyword evidence="9" id="KW-1185">Reference proteome</keyword>
<feature type="domain" description="Ig-like" evidence="7">
    <location>
        <begin position="252"/>
        <end position="358"/>
    </location>
</feature>
<gene>
    <name evidence="8" type="ORF">UPYG_G00220890</name>
</gene>
<keyword evidence="1" id="KW-0433">Leucine-rich repeat</keyword>
<name>A0ABD0WBH0_UMBPY</name>
<organism evidence="8 9">
    <name type="scientific">Umbra pygmaea</name>
    <name type="common">Eastern mudminnow</name>
    <dbReference type="NCBI Taxonomy" id="75934"/>
    <lineage>
        <taxon>Eukaryota</taxon>
        <taxon>Metazoa</taxon>
        <taxon>Chordata</taxon>
        <taxon>Craniata</taxon>
        <taxon>Vertebrata</taxon>
        <taxon>Euteleostomi</taxon>
        <taxon>Actinopterygii</taxon>
        <taxon>Neopterygii</taxon>
        <taxon>Teleostei</taxon>
        <taxon>Protacanthopterygii</taxon>
        <taxon>Esociformes</taxon>
        <taxon>Umbridae</taxon>
        <taxon>Umbra</taxon>
    </lineage>
</organism>
<accession>A0ABD0WBH0</accession>
<evidence type="ECO:0000256" key="2">
    <source>
        <dbReference type="ARBA" id="ARBA00022729"/>
    </source>
</evidence>
<evidence type="ECO:0000256" key="1">
    <source>
        <dbReference type="ARBA" id="ARBA00022614"/>
    </source>
</evidence>
<dbReference type="InterPro" id="IPR000372">
    <property type="entry name" value="LRRNT"/>
</dbReference>
<dbReference type="EMBL" id="JAGEUA010000007">
    <property type="protein sequence ID" value="KAL0968989.1"/>
    <property type="molecule type" value="Genomic_DNA"/>
</dbReference>
<dbReference type="Proteomes" id="UP001557470">
    <property type="component" value="Unassembled WGS sequence"/>
</dbReference>
<keyword evidence="2 6" id="KW-0732">Signal</keyword>
<dbReference type="InterPro" id="IPR032675">
    <property type="entry name" value="LRR_dom_sf"/>
</dbReference>
<dbReference type="Gene3D" id="2.60.40.10">
    <property type="entry name" value="Immunoglobulins"/>
    <property type="match status" value="1"/>
</dbReference>
<dbReference type="InterPro" id="IPR007110">
    <property type="entry name" value="Ig-like_dom"/>
</dbReference>
<keyword evidence="4" id="KW-1015">Disulfide bond</keyword>
<dbReference type="SMART" id="SM00409">
    <property type="entry name" value="IG"/>
    <property type="match status" value="1"/>
</dbReference>
<dbReference type="InterPro" id="IPR003599">
    <property type="entry name" value="Ig_sub"/>
</dbReference>
<evidence type="ECO:0000256" key="3">
    <source>
        <dbReference type="ARBA" id="ARBA00022737"/>
    </source>
</evidence>
<dbReference type="InterPro" id="IPR003591">
    <property type="entry name" value="Leu-rich_rpt_typical-subtyp"/>
</dbReference>
<dbReference type="InterPro" id="IPR036179">
    <property type="entry name" value="Ig-like_dom_sf"/>
</dbReference>
<dbReference type="PROSITE" id="PS51450">
    <property type="entry name" value="LRR"/>
    <property type="match status" value="2"/>
</dbReference>
<dbReference type="SMART" id="SM00408">
    <property type="entry name" value="IGc2"/>
    <property type="match status" value="1"/>
</dbReference>
<feature type="compositionally biased region" description="Polar residues" evidence="5">
    <location>
        <begin position="410"/>
        <end position="424"/>
    </location>
</feature>
<evidence type="ECO:0000256" key="5">
    <source>
        <dbReference type="SAM" id="MobiDB-lite"/>
    </source>
</evidence>
<dbReference type="SUPFAM" id="SSF48726">
    <property type="entry name" value="Immunoglobulin"/>
    <property type="match status" value="1"/>
</dbReference>
<dbReference type="PANTHER" id="PTHR45842">
    <property type="entry name" value="SYNAPTIC ADHESION-LIKE MOLECULE SALM"/>
    <property type="match status" value="1"/>
</dbReference>
<protein>
    <recommendedName>
        <fullName evidence="7">Ig-like domain-containing protein</fullName>
    </recommendedName>
</protein>
<dbReference type="InterPro" id="IPR003598">
    <property type="entry name" value="Ig_sub2"/>
</dbReference>
<evidence type="ECO:0000313" key="8">
    <source>
        <dbReference type="EMBL" id="KAL0968989.1"/>
    </source>
</evidence>
<evidence type="ECO:0000256" key="4">
    <source>
        <dbReference type="ARBA" id="ARBA00023157"/>
    </source>
</evidence>
<dbReference type="Pfam" id="PF13927">
    <property type="entry name" value="Ig_3"/>
    <property type="match status" value="1"/>
</dbReference>
<dbReference type="InterPro" id="IPR050467">
    <property type="entry name" value="LRFN"/>
</dbReference>
<evidence type="ECO:0000259" key="7">
    <source>
        <dbReference type="PROSITE" id="PS50835"/>
    </source>
</evidence>
<dbReference type="PANTHER" id="PTHR45842:SF8">
    <property type="entry name" value="LEUCINE-RICH REPEAT, IMMUNOGLOBULIN-LIKE DOMAIN AND TRANSMEMBRANE DOMAIN-CONTAINING PROTEIN 3"/>
    <property type="match status" value="1"/>
</dbReference>
<dbReference type="Pfam" id="PF13855">
    <property type="entry name" value="LRR_8"/>
    <property type="match status" value="2"/>
</dbReference>
<feature type="chain" id="PRO_5044799164" description="Ig-like domain-containing protein" evidence="6">
    <location>
        <begin position="20"/>
        <end position="451"/>
    </location>
</feature>
<dbReference type="SMART" id="SM00369">
    <property type="entry name" value="LRR_TYP"/>
    <property type="match status" value="4"/>
</dbReference>
<dbReference type="SUPFAM" id="SSF52058">
    <property type="entry name" value="L domain-like"/>
    <property type="match status" value="1"/>
</dbReference>